<keyword evidence="2" id="KW-1185">Reference proteome</keyword>
<accession>A0A1G6W2E5</accession>
<sequence>MSDQPPDRMCADPRSRFHNAEALERGIGVRFKGVERTDVEEYCVSEGWVRLPVGRSLDRRGRPMCFKHSGEVQVWFLDQDAPA</sequence>
<dbReference type="EMBL" id="FNAG01000004">
    <property type="protein sequence ID" value="SDD59979.1"/>
    <property type="molecule type" value="Genomic_DNA"/>
</dbReference>
<protein>
    <recommendedName>
        <fullName evidence="3">Glutathione peroxidase</fullName>
    </recommendedName>
</protein>
<evidence type="ECO:0008006" key="3">
    <source>
        <dbReference type="Google" id="ProtNLM"/>
    </source>
</evidence>
<dbReference type="AlphaFoldDB" id="A0A1G6W2E5"/>
<organism evidence="1 2">
    <name type="scientific">Aquimonas voraii</name>
    <dbReference type="NCBI Taxonomy" id="265719"/>
    <lineage>
        <taxon>Bacteria</taxon>
        <taxon>Pseudomonadati</taxon>
        <taxon>Pseudomonadota</taxon>
        <taxon>Gammaproteobacteria</taxon>
        <taxon>Lysobacterales</taxon>
        <taxon>Lysobacteraceae</taxon>
        <taxon>Aquimonas</taxon>
    </lineage>
</organism>
<dbReference type="InterPro" id="IPR021724">
    <property type="entry name" value="DUF3297"/>
</dbReference>
<dbReference type="Pfam" id="PF11730">
    <property type="entry name" value="DUF3297"/>
    <property type="match status" value="1"/>
</dbReference>
<evidence type="ECO:0000313" key="1">
    <source>
        <dbReference type="EMBL" id="SDD59979.1"/>
    </source>
</evidence>
<proteinExistence type="predicted"/>
<evidence type="ECO:0000313" key="2">
    <source>
        <dbReference type="Proteomes" id="UP000199603"/>
    </source>
</evidence>
<dbReference type="STRING" id="265719.SAMN04488509_10489"/>
<gene>
    <name evidence="1" type="ORF">SAMN04488509_10489</name>
</gene>
<dbReference type="RefSeq" id="WP_091241730.1">
    <property type="nucleotide sequence ID" value="NZ_FNAG01000004.1"/>
</dbReference>
<dbReference type="Proteomes" id="UP000199603">
    <property type="component" value="Unassembled WGS sequence"/>
</dbReference>
<name>A0A1G6W2E5_9GAMM</name>
<reference evidence="1 2" key="1">
    <citation type="submission" date="2016-10" db="EMBL/GenBank/DDBJ databases">
        <authorList>
            <person name="de Groot N.N."/>
        </authorList>
    </citation>
    <scope>NUCLEOTIDE SEQUENCE [LARGE SCALE GENOMIC DNA]</scope>
    <source>
        <strain evidence="1 2">DSM 16957</strain>
    </source>
</reference>
<dbReference type="OrthoDB" id="8756821at2"/>